<reference evidence="1" key="1">
    <citation type="submission" date="2018-06" db="EMBL/GenBank/DDBJ databases">
        <authorList>
            <person name="Zhirakovskaya E."/>
        </authorList>
    </citation>
    <scope>NUCLEOTIDE SEQUENCE</scope>
</reference>
<evidence type="ECO:0000313" key="1">
    <source>
        <dbReference type="EMBL" id="VAW69805.1"/>
    </source>
</evidence>
<sequence length="79" mass="8720">MRVYNDVLNKFGLTSETAKPATQRRRVCFSVTADSLSASCLSEPLAFAVGALGNHSGPADDEPIVDRVILRRRRTNDRE</sequence>
<organism evidence="1">
    <name type="scientific">hydrothermal vent metagenome</name>
    <dbReference type="NCBI Taxonomy" id="652676"/>
    <lineage>
        <taxon>unclassified sequences</taxon>
        <taxon>metagenomes</taxon>
        <taxon>ecological metagenomes</taxon>
    </lineage>
</organism>
<name>A0A3B0XMT9_9ZZZZ</name>
<dbReference type="AlphaFoldDB" id="A0A3B0XMT9"/>
<accession>A0A3B0XMT9</accession>
<dbReference type="EMBL" id="UOFI01000177">
    <property type="protein sequence ID" value="VAW69805.1"/>
    <property type="molecule type" value="Genomic_DNA"/>
</dbReference>
<gene>
    <name evidence="1" type="ORF">MNBD_GAMMA09-381</name>
</gene>
<proteinExistence type="predicted"/>
<protein>
    <submittedName>
        <fullName evidence="1">Uncharacterized protein</fullName>
    </submittedName>
</protein>